<gene>
    <name evidence="1" type="ORF">HU754_015035</name>
</gene>
<evidence type="ECO:0000313" key="2">
    <source>
        <dbReference type="Proteomes" id="UP000627092"/>
    </source>
</evidence>
<sequence>MGTLLDLASPSLTAMTPEQQLQAALSKYSCQHIMYPPFLERRKTLPDLNWKSVPFSAESRSNVPRFRGVYAFAVALSDSKLPTNSHILYVGKAGDISSENTLWRRYYDYIVTERKNDRPRIHEMLRQWQGHLVYHYAIIDDSMGTAEIERTLLDILVPPYNRGDFSPELASLLKGANIL</sequence>
<proteinExistence type="predicted"/>
<accession>A0A9E6T8U8</accession>
<name>A0A9E6T8U8_9PSED</name>
<dbReference type="RefSeq" id="WP_186623148.1">
    <property type="nucleotide sequence ID" value="NZ_CP077090.1"/>
</dbReference>
<evidence type="ECO:0008006" key="3">
    <source>
        <dbReference type="Google" id="ProtNLM"/>
    </source>
</evidence>
<reference evidence="1" key="2">
    <citation type="journal article" date="2021" name="Microorganisms">
        <title>The Ever-Expanding Pseudomonas Genus: Description of 43 New Species and Partition of the Pseudomonas putida Group.</title>
        <authorList>
            <person name="Girard L."/>
            <person name="Lood C."/>
            <person name="Hofte M."/>
            <person name="Vandamme P."/>
            <person name="Rokni-Zadeh H."/>
            <person name="van Noort V."/>
            <person name="Lavigne R."/>
            <person name="De Mot R."/>
        </authorList>
    </citation>
    <scope>NUCLEOTIDE SEQUENCE</scope>
    <source>
        <strain evidence="1">OE 48.2</strain>
    </source>
</reference>
<dbReference type="Proteomes" id="UP000627092">
    <property type="component" value="Chromosome"/>
</dbReference>
<protein>
    <recommendedName>
        <fullName evidence="3">GIY-YIG domain-containing protein</fullName>
    </recommendedName>
</protein>
<organism evidence="1 2">
    <name type="scientific">Pseudomonas zeae</name>
    <dbReference type="NCBI Taxonomy" id="2745510"/>
    <lineage>
        <taxon>Bacteria</taxon>
        <taxon>Pseudomonadati</taxon>
        <taxon>Pseudomonadota</taxon>
        <taxon>Gammaproteobacteria</taxon>
        <taxon>Pseudomonadales</taxon>
        <taxon>Pseudomonadaceae</taxon>
        <taxon>Pseudomonas</taxon>
    </lineage>
</organism>
<dbReference type="AlphaFoldDB" id="A0A9E6T8U8"/>
<dbReference type="KEGG" id="pze:HU754_015035"/>
<evidence type="ECO:0000313" key="1">
    <source>
        <dbReference type="EMBL" id="QXI09172.1"/>
    </source>
</evidence>
<dbReference type="EMBL" id="CP077090">
    <property type="protein sequence ID" value="QXI09172.1"/>
    <property type="molecule type" value="Genomic_DNA"/>
</dbReference>
<reference evidence="1" key="1">
    <citation type="journal article" date="2020" name="Microorganisms">
        <title>Reliable Identification of Environmental Pseudomonas Isolates Using the rpoD Gene.</title>
        <authorList>
            <consortium name="The Broad Institute Genome Sequencing Platform"/>
            <person name="Girard L."/>
            <person name="Lood C."/>
            <person name="Rokni-Zadeh H."/>
            <person name="van Noort V."/>
            <person name="Lavigne R."/>
            <person name="De Mot R."/>
        </authorList>
    </citation>
    <scope>NUCLEOTIDE SEQUENCE</scope>
    <source>
        <strain evidence="1">OE 48.2</strain>
    </source>
</reference>